<name>A0AAD6M0H6_9ROSI</name>
<comment type="caution">
    <text evidence="2">The sequence shown here is derived from an EMBL/GenBank/DDBJ whole genome shotgun (WGS) entry which is preliminary data.</text>
</comment>
<dbReference type="Proteomes" id="UP001164929">
    <property type="component" value="Chromosome 12"/>
</dbReference>
<dbReference type="EMBL" id="JAQIZT010000012">
    <property type="protein sequence ID" value="KAJ6976482.1"/>
    <property type="molecule type" value="Genomic_DNA"/>
</dbReference>
<evidence type="ECO:0000313" key="3">
    <source>
        <dbReference type="Proteomes" id="UP001164929"/>
    </source>
</evidence>
<keyword evidence="1" id="KW-0812">Transmembrane</keyword>
<keyword evidence="1" id="KW-0472">Membrane</keyword>
<accession>A0AAD6M0H6</accession>
<evidence type="ECO:0000313" key="2">
    <source>
        <dbReference type="EMBL" id="KAJ6976482.1"/>
    </source>
</evidence>
<protein>
    <submittedName>
        <fullName evidence="2">Uncharacterized protein</fullName>
    </submittedName>
</protein>
<keyword evidence="3" id="KW-1185">Reference proteome</keyword>
<proteinExistence type="predicted"/>
<feature type="transmembrane region" description="Helical" evidence="1">
    <location>
        <begin position="12"/>
        <end position="30"/>
    </location>
</feature>
<keyword evidence="1" id="KW-1133">Transmembrane helix</keyword>
<organism evidence="2 3">
    <name type="scientific">Populus alba x Populus x berolinensis</name>
    <dbReference type="NCBI Taxonomy" id="444605"/>
    <lineage>
        <taxon>Eukaryota</taxon>
        <taxon>Viridiplantae</taxon>
        <taxon>Streptophyta</taxon>
        <taxon>Embryophyta</taxon>
        <taxon>Tracheophyta</taxon>
        <taxon>Spermatophyta</taxon>
        <taxon>Magnoliopsida</taxon>
        <taxon>eudicotyledons</taxon>
        <taxon>Gunneridae</taxon>
        <taxon>Pentapetalae</taxon>
        <taxon>rosids</taxon>
        <taxon>fabids</taxon>
        <taxon>Malpighiales</taxon>
        <taxon>Salicaceae</taxon>
        <taxon>Saliceae</taxon>
        <taxon>Populus</taxon>
    </lineage>
</organism>
<sequence>MAAVLGDIDLPHTVCALPLQLVLWILLFVWPQKFHASKRQQCKPWYRFLLDKFAVTCNIHLRFVFCVSTKKNLKECSA</sequence>
<dbReference type="AlphaFoldDB" id="A0AAD6M0H6"/>
<gene>
    <name evidence="2" type="ORF">NC653_028578</name>
</gene>
<reference evidence="2" key="1">
    <citation type="journal article" date="2023" name="Mol. Ecol. Resour.">
        <title>Chromosome-level genome assembly of a triploid poplar Populus alba 'Berolinensis'.</title>
        <authorList>
            <person name="Chen S."/>
            <person name="Yu Y."/>
            <person name="Wang X."/>
            <person name="Wang S."/>
            <person name="Zhang T."/>
            <person name="Zhou Y."/>
            <person name="He R."/>
            <person name="Meng N."/>
            <person name="Wang Y."/>
            <person name="Liu W."/>
            <person name="Liu Z."/>
            <person name="Liu J."/>
            <person name="Guo Q."/>
            <person name="Huang H."/>
            <person name="Sederoff R.R."/>
            <person name="Wang G."/>
            <person name="Qu G."/>
            <person name="Chen S."/>
        </authorList>
    </citation>
    <scope>NUCLEOTIDE SEQUENCE</scope>
    <source>
        <strain evidence="2">SC-2020</strain>
    </source>
</reference>
<evidence type="ECO:0000256" key="1">
    <source>
        <dbReference type="SAM" id="Phobius"/>
    </source>
</evidence>